<dbReference type="SUPFAM" id="SSF54575">
    <property type="entry name" value="Ribosomal protein L31e"/>
    <property type="match status" value="1"/>
</dbReference>
<dbReference type="AlphaFoldDB" id="A0A830GWH6"/>
<evidence type="ECO:0000313" key="6">
    <source>
        <dbReference type="EMBL" id="GGP21737.1"/>
    </source>
</evidence>
<name>A0A830GWH6_9CREN</name>
<dbReference type="RefSeq" id="WP_075060541.1">
    <property type="nucleotide sequence ID" value="NZ_BMNL01000003.1"/>
</dbReference>
<dbReference type="SMART" id="SM01380">
    <property type="entry name" value="Ribosomal_L31e"/>
    <property type="match status" value="1"/>
</dbReference>
<dbReference type="Pfam" id="PF01198">
    <property type="entry name" value="Ribosomal_L31e"/>
    <property type="match status" value="1"/>
</dbReference>
<gene>
    <name evidence="5" type="primary">rpl31e</name>
    <name evidence="6" type="ORF">GCM10007981_14760</name>
</gene>
<sequence>MSEQQEKKTVNEITMNVNLRRTREVSRTKRTPYAIRMLKSLASRHLHVDADKVGISQSLNEAVWSRGIQKPPRKIKVKLIKYEDGSALIDLAAEQ</sequence>
<dbReference type="Gene3D" id="3.10.440.10">
    <property type="match status" value="1"/>
</dbReference>
<dbReference type="PANTHER" id="PTHR10956">
    <property type="entry name" value="60S RIBOSOMAL PROTEIN L31"/>
    <property type="match status" value="1"/>
</dbReference>
<dbReference type="GO" id="GO:0003735">
    <property type="term" value="F:structural constituent of ribosome"/>
    <property type="evidence" value="ECO:0007669"/>
    <property type="project" value="InterPro"/>
</dbReference>
<protein>
    <recommendedName>
        <fullName evidence="4 5">Large ribosomal subunit protein eL31</fullName>
    </recommendedName>
</protein>
<keyword evidence="2 5" id="KW-0689">Ribosomal protein</keyword>
<dbReference type="GO" id="GO:0022625">
    <property type="term" value="C:cytosolic large ribosomal subunit"/>
    <property type="evidence" value="ECO:0007669"/>
    <property type="project" value="TreeGrafter"/>
</dbReference>
<comment type="similarity">
    <text evidence="1 5">Belongs to the eukaryotic ribosomal protein eL31 family.</text>
</comment>
<dbReference type="OrthoDB" id="10127at2157"/>
<dbReference type="Proteomes" id="UP000610960">
    <property type="component" value="Unassembled WGS sequence"/>
</dbReference>
<reference evidence="6" key="2">
    <citation type="submission" date="2020-09" db="EMBL/GenBank/DDBJ databases">
        <authorList>
            <person name="Sun Q."/>
            <person name="Ohkuma M."/>
        </authorList>
    </citation>
    <scope>NUCLEOTIDE SEQUENCE</scope>
    <source>
        <strain evidence="6">JCM 10088</strain>
    </source>
</reference>
<dbReference type="InterPro" id="IPR000054">
    <property type="entry name" value="Ribosomal_eL31"/>
</dbReference>
<dbReference type="GO" id="GO:0002181">
    <property type="term" value="P:cytoplasmic translation"/>
    <property type="evidence" value="ECO:0007669"/>
    <property type="project" value="TreeGrafter"/>
</dbReference>
<comment type="caution">
    <text evidence="6">The sequence shown here is derived from an EMBL/GenBank/DDBJ whole genome shotgun (WGS) entry which is preliminary data.</text>
</comment>
<dbReference type="NCBIfam" id="NF002258">
    <property type="entry name" value="PRK01192.1-1"/>
    <property type="match status" value="1"/>
</dbReference>
<organism evidence="6 7">
    <name type="scientific">Thermocladium modestius</name>
    <dbReference type="NCBI Taxonomy" id="62609"/>
    <lineage>
        <taxon>Archaea</taxon>
        <taxon>Thermoproteota</taxon>
        <taxon>Thermoprotei</taxon>
        <taxon>Thermoproteales</taxon>
        <taxon>Thermoproteaceae</taxon>
        <taxon>Thermocladium</taxon>
    </lineage>
</organism>
<keyword evidence="3 5" id="KW-0687">Ribonucleoprotein</keyword>
<dbReference type="InterPro" id="IPR023621">
    <property type="entry name" value="Ribosomal_eL31_dom_sf"/>
</dbReference>
<reference evidence="6" key="1">
    <citation type="journal article" date="2014" name="Int. J. Syst. Evol. Microbiol.">
        <title>Complete genome sequence of Corynebacterium casei LMG S-19264T (=DSM 44701T), isolated from a smear-ripened cheese.</title>
        <authorList>
            <consortium name="US DOE Joint Genome Institute (JGI-PGF)"/>
            <person name="Walter F."/>
            <person name="Albersmeier A."/>
            <person name="Kalinowski J."/>
            <person name="Ruckert C."/>
        </authorList>
    </citation>
    <scope>NUCLEOTIDE SEQUENCE</scope>
    <source>
        <strain evidence="6">JCM 10088</strain>
    </source>
</reference>
<evidence type="ECO:0000256" key="5">
    <source>
        <dbReference type="HAMAP-Rule" id="MF_00410"/>
    </source>
</evidence>
<dbReference type="PANTHER" id="PTHR10956:SF0">
    <property type="entry name" value="60S RIBOSOMAL PROTEIN L31"/>
    <property type="match status" value="1"/>
</dbReference>
<accession>A0A830GWH6</accession>
<dbReference type="EMBL" id="BMNL01000003">
    <property type="protein sequence ID" value="GGP21737.1"/>
    <property type="molecule type" value="Genomic_DNA"/>
</dbReference>
<keyword evidence="7" id="KW-1185">Reference proteome</keyword>
<evidence type="ECO:0000256" key="2">
    <source>
        <dbReference type="ARBA" id="ARBA00022980"/>
    </source>
</evidence>
<proteinExistence type="inferred from homology"/>
<dbReference type="CDD" id="cd00463">
    <property type="entry name" value="Ribosomal_L31e"/>
    <property type="match status" value="1"/>
</dbReference>
<evidence type="ECO:0000256" key="3">
    <source>
        <dbReference type="ARBA" id="ARBA00023274"/>
    </source>
</evidence>
<evidence type="ECO:0000313" key="7">
    <source>
        <dbReference type="Proteomes" id="UP000610960"/>
    </source>
</evidence>
<dbReference type="HAMAP" id="MF_00410">
    <property type="entry name" value="Ribosomal_eL31"/>
    <property type="match status" value="1"/>
</dbReference>
<evidence type="ECO:0000256" key="1">
    <source>
        <dbReference type="ARBA" id="ARBA00010808"/>
    </source>
</evidence>
<evidence type="ECO:0000256" key="4">
    <source>
        <dbReference type="ARBA" id="ARBA00035230"/>
    </source>
</evidence>